<dbReference type="GO" id="GO:0007165">
    <property type="term" value="P:signal transduction"/>
    <property type="evidence" value="ECO:0007669"/>
    <property type="project" value="TreeGrafter"/>
</dbReference>
<accession>A0A1I8B551</accession>
<dbReference type="InterPro" id="IPR017853">
    <property type="entry name" value="GH"/>
</dbReference>
<evidence type="ECO:0000313" key="1">
    <source>
        <dbReference type="Proteomes" id="UP000095281"/>
    </source>
</evidence>
<dbReference type="AlphaFoldDB" id="A0A1I8B551"/>
<keyword evidence="1" id="KW-1185">Reference proteome</keyword>
<dbReference type="Proteomes" id="UP000095281">
    <property type="component" value="Unplaced"/>
</dbReference>
<dbReference type="Gene3D" id="3.20.20.80">
    <property type="entry name" value="Glycosidases"/>
    <property type="match status" value="1"/>
</dbReference>
<dbReference type="PANTHER" id="PTHR23208">
    <property type="entry name" value="LYSOZYME PROTEIN"/>
    <property type="match status" value="1"/>
</dbReference>
<reference evidence="2" key="1">
    <citation type="submission" date="2016-11" db="UniProtKB">
        <authorList>
            <consortium name="WormBaseParasite"/>
        </authorList>
    </citation>
    <scope>IDENTIFICATION</scope>
</reference>
<organism evidence="1 2">
    <name type="scientific">Meloidogyne hapla</name>
    <name type="common">Root-knot nematode worm</name>
    <dbReference type="NCBI Taxonomy" id="6305"/>
    <lineage>
        <taxon>Eukaryota</taxon>
        <taxon>Metazoa</taxon>
        <taxon>Ecdysozoa</taxon>
        <taxon>Nematoda</taxon>
        <taxon>Chromadorea</taxon>
        <taxon>Rhabditida</taxon>
        <taxon>Tylenchina</taxon>
        <taxon>Tylenchomorpha</taxon>
        <taxon>Tylenchoidea</taxon>
        <taxon>Meloidogynidae</taxon>
        <taxon>Meloidogyninae</taxon>
        <taxon>Meloidogyne</taxon>
    </lineage>
</organism>
<dbReference type="PANTHER" id="PTHR23208:SF36">
    <property type="entry name" value="LYSOZYME-RELATED"/>
    <property type="match status" value="1"/>
</dbReference>
<protein>
    <submittedName>
        <fullName evidence="2">DUF4874 domain-containing protein</fullName>
    </submittedName>
</protein>
<dbReference type="InterPro" id="IPR051595">
    <property type="entry name" value="GH25_Enzymes"/>
</dbReference>
<proteinExistence type="predicted"/>
<name>A0A1I8B551_MELHA</name>
<dbReference type="SUPFAM" id="SSF51445">
    <property type="entry name" value="(Trans)glycosidases"/>
    <property type="match status" value="1"/>
</dbReference>
<evidence type="ECO:0000313" key="2">
    <source>
        <dbReference type="WBParaSite" id="MhA1_Contig1342.frz3.gene3"/>
    </source>
</evidence>
<sequence length="172" mass="20069">MEIVMFMLRKNSLDGRWNRTIVERDPAKSTTDCATIQPDDGEAIIKTLDYLDDNNAKFDRVWLLIYTWPGFGQGWSNDKDKNVEIIEEMIITLKERNLTYGIYTAKDYWINITGNTKKFCDSPLFYVNHDGKNNFDDFYKNPFGGWEEPTIKLYGCKATDDASICSLWKPNY</sequence>
<dbReference type="WBParaSite" id="MhA1_Contig1342.frz3.gene3">
    <property type="protein sequence ID" value="MhA1_Contig1342.frz3.gene3"/>
    <property type="gene ID" value="MhA1_Contig1342.frz3.gene3"/>
</dbReference>